<proteinExistence type="predicted"/>
<dbReference type="EMBL" id="JAHZIK010000116">
    <property type="protein sequence ID" value="MBW7453795.1"/>
    <property type="molecule type" value="Genomic_DNA"/>
</dbReference>
<comment type="caution">
    <text evidence="1">The sequence shown here is derived from an EMBL/GenBank/DDBJ whole genome shotgun (WGS) entry which is preliminary data.</text>
</comment>
<reference evidence="1 2" key="1">
    <citation type="submission" date="2021-07" db="EMBL/GenBank/DDBJ databases">
        <title>Paenibacillus radiodurans sp. nov., isolated from the southeastern edge of Tengger Desert.</title>
        <authorList>
            <person name="Zhang G."/>
        </authorList>
    </citation>
    <scope>NUCLEOTIDE SEQUENCE [LARGE SCALE GENOMIC DNA]</scope>
    <source>
        <strain evidence="1 2">CCM 7311</strain>
    </source>
</reference>
<gene>
    <name evidence="1" type="ORF">K0U00_07075</name>
</gene>
<sequence>MIAIKSKIIIVDSIREELIVMGFKGFLLRNLLGVIVNNITLHTFYNFITKTEEEEGKLTKVLLVHRFIEHMENKHSFTDCNEFITAYNSANTIFEKQGVLARLFCSNSQDLMRVVLWLNGNMITHNKLYELVVRYRCQYSVRESLILIKSLQIKLD</sequence>
<protein>
    <submittedName>
        <fullName evidence="1">Uncharacterized protein</fullName>
    </submittedName>
</protein>
<evidence type="ECO:0000313" key="2">
    <source>
        <dbReference type="Proteomes" id="UP001519887"/>
    </source>
</evidence>
<organism evidence="1 2">
    <name type="scientific">Paenibacillus sepulcri</name>
    <dbReference type="NCBI Taxonomy" id="359917"/>
    <lineage>
        <taxon>Bacteria</taxon>
        <taxon>Bacillati</taxon>
        <taxon>Bacillota</taxon>
        <taxon>Bacilli</taxon>
        <taxon>Bacillales</taxon>
        <taxon>Paenibacillaceae</taxon>
        <taxon>Paenibacillus</taxon>
    </lineage>
</organism>
<dbReference type="RefSeq" id="WP_210046534.1">
    <property type="nucleotide sequence ID" value="NZ_JBHLVU010000031.1"/>
</dbReference>
<keyword evidence="2" id="KW-1185">Reference proteome</keyword>
<dbReference type="Proteomes" id="UP001519887">
    <property type="component" value="Unassembled WGS sequence"/>
</dbReference>
<evidence type="ECO:0000313" key="1">
    <source>
        <dbReference type="EMBL" id="MBW7453795.1"/>
    </source>
</evidence>
<accession>A0ABS7BYT2</accession>
<name>A0ABS7BYT2_9BACL</name>